<comment type="caution">
    <text evidence="1">The sequence shown here is derived from an EMBL/GenBank/DDBJ whole genome shotgun (WGS) entry which is preliminary data.</text>
</comment>
<evidence type="ECO:0000313" key="2">
    <source>
        <dbReference type="Proteomes" id="UP001631957"/>
    </source>
</evidence>
<dbReference type="Proteomes" id="UP001631957">
    <property type="component" value="Unassembled WGS sequence"/>
</dbReference>
<dbReference type="RefSeq" id="WP_109361916.1">
    <property type="nucleotide sequence ID" value="NZ_JBJVNI010000036.1"/>
</dbReference>
<evidence type="ECO:0000313" key="1">
    <source>
        <dbReference type="EMBL" id="MFM9615517.1"/>
    </source>
</evidence>
<reference evidence="1 2" key="1">
    <citation type="submission" date="2024-12" db="EMBL/GenBank/DDBJ databases">
        <title>Forecasting of Potato common scab and diversities of Pathogenic streptomyces spp. in china.</title>
        <authorList>
            <person name="Handique U."/>
            <person name="Wu J."/>
        </authorList>
    </citation>
    <scope>NUCLEOTIDE SEQUENCE [LARGE SCALE GENOMIC DNA]</scope>
    <source>
        <strain evidence="1 2">ZRIMU1530</strain>
    </source>
</reference>
<name>A0ABW9I584_9ACTN</name>
<protein>
    <submittedName>
        <fullName evidence="1">Uncharacterized protein</fullName>
    </submittedName>
</protein>
<organism evidence="1 2">
    <name type="scientific">Streptomyces niveiscabiei</name>
    <dbReference type="NCBI Taxonomy" id="164115"/>
    <lineage>
        <taxon>Bacteria</taxon>
        <taxon>Bacillati</taxon>
        <taxon>Actinomycetota</taxon>
        <taxon>Actinomycetes</taxon>
        <taxon>Kitasatosporales</taxon>
        <taxon>Streptomycetaceae</taxon>
        <taxon>Streptomyces</taxon>
    </lineage>
</organism>
<proteinExistence type="predicted"/>
<gene>
    <name evidence="1" type="ORF">ACKI18_43395</name>
</gene>
<keyword evidence="2" id="KW-1185">Reference proteome</keyword>
<sequence>MHLFTLNEEKASDWLTDLVVSWEIALAFDEDWDETLPAIDPDWNRLEPGEADTVYHLVRAAQQSGMITSPQDALITFEAIGDGHGGVFHWFLDLREPTPLRLATLAEAMDRLGDSETYGVDAAMAVLRDAVEAANLLAQQLSDHITATKPPDHGS</sequence>
<accession>A0ABW9I584</accession>
<dbReference type="EMBL" id="JBJVNI010000036">
    <property type="protein sequence ID" value="MFM9615517.1"/>
    <property type="molecule type" value="Genomic_DNA"/>
</dbReference>